<dbReference type="GO" id="GO:0003700">
    <property type="term" value="F:DNA-binding transcription factor activity"/>
    <property type="evidence" value="ECO:0007669"/>
    <property type="project" value="InterPro"/>
</dbReference>
<evidence type="ECO:0000256" key="2">
    <source>
        <dbReference type="ARBA" id="ARBA00023125"/>
    </source>
</evidence>
<dbReference type="PROSITE" id="PS01124">
    <property type="entry name" value="HTH_ARAC_FAMILY_2"/>
    <property type="match status" value="1"/>
</dbReference>
<dbReference type="SMART" id="SM00342">
    <property type="entry name" value="HTH_ARAC"/>
    <property type="match status" value="1"/>
</dbReference>
<dbReference type="InterPro" id="IPR018062">
    <property type="entry name" value="HTH_AraC-typ_CS"/>
</dbReference>
<sequence length="253" mass="29249">MSTSIKQATIEQFMKVRLQNRNHDYLHPSYLMERQLLVAVSQGDPNKAHQLLHSINEERAIISPNPTLRSVKNVLVSSCTLFTRTIIHSGVQPEDAFLLSDQYLEQIEKINDVDELFQLERDMLTKFIERLNKEETLPYSKVVNQAIAFIHDHILDDLTLDSIAQNSLVSPSYLSHLFKKEVSVSVVQYINQKRIEESKYFLLHTTTPISDIATLFQFCNQSYYTSLFKKYTNVTPKEFRESHSKVGHETALS</sequence>
<dbReference type="PROSITE" id="PS00041">
    <property type="entry name" value="HTH_ARAC_FAMILY_1"/>
    <property type="match status" value="1"/>
</dbReference>
<dbReference type="Pfam" id="PF12833">
    <property type="entry name" value="HTH_18"/>
    <property type="match status" value="1"/>
</dbReference>
<evidence type="ECO:0000313" key="5">
    <source>
        <dbReference type="EMBL" id="KGP92516.1"/>
    </source>
</evidence>
<dbReference type="InterPro" id="IPR018060">
    <property type="entry name" value="HTH_AraC"/>
</dbReference>
<evidence type="ECO:0000259" key="4">
    <source>
        <dbReference type="PROSITE" id="PS01124"/>
    </source>
</evidence>
<organism evidence="5 6">
    <name type="scientific">Pontibacillus chungwhensis BH030062</name>
    <dbReference type="NCBI Taxonomy" id="1385513"/>
    <lineage>
        <taxon>Bacteria</taxon>
        <taxon>Bacillati</taxon>
        <taxon>Bacillota</taxon>
        <taxon>Bacilli</taxon>
        <taxon>Bacillales</taxon>
        <taxon>Bacillaceae</taxon>
        <taxon>Pontibacillus</taxon>
    </lineage>
</organism>
<feature type="domain" description="HTH araC/xylS-type" evidence="4">
    <location>
        <begin position="144"/>
        <end position="242"/>
    </location>
</feature>
<accession>A0A0A2V130</accession>
<comment type="caution">
    <text evidence="5">The sequence shown here is derived from an EMBL/GenBank/DDBJ whole genome shotgun (WGS) entry which is preliminary data.</text>
</comment>
<keyword evidence="1" id="KW-0805">Transcription regulation</keyword>
<dbReference type="GO" id="GO:0043565">
    <property type="term" value="F:sequence-specific DNA binding"/>
    <property type="evidence" value="ECO:0007669"/>
    <property type="project" value="InterPro"/>
</dbReference>
<dbReference type="RefSeq" id="WP_052114867.1">
    <property type="nucleotide sequence ID" value="NZ_AVBG01000002.1"/>
</dbReference>
<evidence type="ECO:0000256" key="3">
    <source>
        <dbReference type="ARBA" id="ARBA00023163"/>
    </source>
</evidence>
<dbReference type="Gene3D" id="1.10.10.60">
    <property type="entry name" value="Homeodomain-like"/>
    <property type="match status" value="2"/>
</dbReference>
<evidence type="ECO:0000256" key="1">
    <source>
        <dbReference type="ARBA" id="ARBA00023015"/>
    </source>
</evidence>
<keyword evidence="3" id="KW-0804">Transcription</keyword>
<dbReference type="eggNOG" id="COG2207">
    <property type="taxonomic scope" value="Bacteria"/>
</dbReference>
<dbReference type="EMBL" id="AVBG01000002">
    <property type="protein sequence ID" value="KGP92516.1"/>
    <property type="molecule type" value="Genomic_DNA"/>
</dbReference>
<dbReference type="InterPro" id="IPR009057">
    <property type="entry name" value="Homeodomain-like_sf"/>
</dbReference>
<dbReference type="Proteomes" id="UP000030153">
    <property type="component" value="Unassembled WGS sequence"/>
</dbReference>
<reference evidence="5 6" key="1">
    <citation type="submission" date="2013-08" db="EMBL/GenBank/DDBJ databases">
        <title>Genome of Pontibacillus chungwhensis.</title>
        <authorList>
            <person name="Wang Q."/>
            <person name="Wang G."/>
        </authorList>
    </citation>
    <scope>NUCLEOTIDE SEQUENCE [LARGE SCALE GENOMIC DNA]</scope>
    <source>
        <strain evidence="5 6">BH030062</strain>
    </source>
</reference>
<keyword evidence="6" id="KW-1185">Reference proteome</keyword>
<dbReference type="PANTHER" id="PTHR43280">
    <property type="entry name" value="ARAC-FAMILY TRANSCRIPTIONAL REGULATOR"/>
    <property type="match status" value="1"/>
</dbReference>
<gene>
    <name evidence="5" type="ORF">N780_14070</name>
</gene>
<dbReference type="SUPFAM" id="SSF46689">
    <property type="entry name" value="Homeodomain-like"/>
    <property type="match status" value="2"/>
</dbReference>
<dbReference type="AlphaFoldDB" id="A0A0A2V130"/>
<evidence type="ECO:0000313" key="6">
    <source>
        <dbReference type="Proteomes" id="UP000030153"/>
    </source>
</evidence>
<keyword evidence="2" id="KW-0238">DNA-binding</keyword>
<name>A0A0A2V130_9BACI</name>
<proteinExistence type="predicted"/>
<dbReference type="PANTHER" id="PTHR43280:SF28">
    <property type="entry name" value="HTH-TYPE TRANSCRIPTIONAL ACTIVATOR RHAS"/>
    <property type="match status" value="1"/>
</dbReference>
<protein>
    <submittedName>
        <fullName evidence="5">AraC family transcriptional regulator</fullName>
    </submittedName>
</protein>
<dbReference type="OrthoDB" id="182534at2"/>
<dbReference type="STRING" id="1385513.N780_14070"/>